<comment type="cofactor">
    <cofactor evidence="5 6">
        <name>Fe(2+)</name>
        <dbReference type="ChEBI" id="CHEBI:29033"/>
    </cofactor>
    <text evidence="5 6">Binds 1 Fe(2+) ion per subunit.</text>
</comment>
<dbReference type="InterPro" id="IPR004294">
    <property type="entry name" value="Carotenoid_Oase"/>
</dbReference>
<dbReference type="GO" id="GO:0016121">
    <property type="term" value="P:carotene catabolic process"/>
    <property type="evidence" value="ECO:0007669"/>
    <property type="project" value="TreeGrafter"/>
</dbReference>
<dbReference type="Pfam" id="PF03055">
    <property type="entry name" value="RPE65"/>
    <property type="match status" value="1"/>
</dbReference>
<dbReference type="PANTHER" id="PTHR10543">
    <property type="entry name" value="BETA-CAROTENE DIOXYGENASE"/>
    <property type="match status" value="1"/>
</dbReference>
<protein>
    <recommendedName>
        <fullName evidence="6">Dioxygenase</fullName>
        <ecNumber evidence="6">1.13.11.-</ecNumber>
    </recommendedName>
</protein>
<keyword evidence="3 6" id="KW-0560">Oxidoreductase</keyword>
<evidence type="ECO:0000256" key="4">
    <source>
        <dbReference type="ARBA" id="ARBA00023004"/>
    </source>
</evidence>
<dbReference type="RefSeq" id="WP_229669595.1">
    <property type="nucleotide sequence ID" value="NZ_BMMZ01000001.1"/>
</dbReference>
<evidence type="ECO:0000256" key="2">
    <source>
        <dbReference type="ARBA" id="ARBA00022723"/>
    </source>
</evidence>
<dbReference type="Proteomes" id="UP000613840">
    <property type="component" value="Unassembled WGS sequence"/>
</dbReference>
<evidence type="ECO:0000313" key="7">
    <source>
        <dbReference type="EMBL" id="GGL48450.1"/>
    </source>
</evidence>
<comment type="similarity">
    <text evidence="1 6">Belongs to the carotenoid oxygenase family.</text>
</comment>
<dbReference type="GO" id="GO:0046872">
    <property type="term" value="F:metal ion binding"/>
    <property type="evidence" value="ECO:0007669"/>
    <property type="project" value="UniProtKB-KW"/>
</dbReference>
<dbReference type="AlphaFoldDB" id="A0A917S080"/>
<comment type="caution">
    <text evidence="7">The sequence shown here is derived from an EMBL/GenBank/DDBJ whole genome shotgun (WGS) entry which is preliminary data.</text>
</comment>
<feature type="binding site" evidence="5">
    <location>
        <position position="434"/>
    </location>
    <ligand>
        <name>Fe cation</name>
        <dbReference type="ChEBI" id="CHEBI:24875"/>
        <note>catalytic</note>
    </ligand>
</feature>
<reference evidence="7" key="1">
    <citation type="journal article" date="2014" name="Int. J. Syst. Evol. Microbiol.">
        <title>Complete genome sequence of Corynebacterium casei LMG S-19264T (=DSM 44701T), isolated from a smear-ripened cheese.</title>
        <authorList>
            <consortium name="US DOE Joint Genome Institute (JGI-PGF)"/>
            <person name="Walter F."/>
            <person name="Albersmeier A."/>
            <person name="Kalinowski J."/>
            <person name="Ruckert C."/>
        </authorList>
    </citation>
    <scope>NUCLEOTIDE SEQUENCE</scope>
    <source>
        <strain evidence="7">CGMCC 4.7306</strain>
    </source>
</reference>
<keyword evidence="8" id="KW-1185">Reference proteome</keyword>
<keyword evidence="6" id="KW-0223">Dioxygenase</keyword>
<gene>
    <name evidence="7" type="ORF">GCM10011575_02890</name>
</gene>
<evidence type="ECO:0000313" key="8">
    <source>
        <dbReference type="Proteomes" id="UP000613840"/>
    </source>
</evidence>
<proteinExistence type="inferred from homology"/>
<dbReference type="GO" id="GO:0010436">
    <property type="term" value="F:carotenoid dioxygenase activity"/>
    <property type="evidence" value="ECO:0007669"/>
    <property type="project" value="TreeGrafter"/>
</dbReference>
<feature type="binding site" evidence="5">
    <location>
        <position position="259"/>
    </location>
    <ligand>
        <name>Fe cation</name>
        <dbReference type="ChEBI" id="CHEBI:24875"/>
        <note>catalytic</note>
    </ligand>
</feature>
<feature type="binding site" evidence="5">
    <location>
        <position position="150"/>
    </location>
    <ligand>
        <name>Fe cation</name>
        <dbReference type="ChEBI" id="CHEBI:24875"/>
        <note>catalytic</note>
    </ligand>
</feature>
<dbReference type="PANTHER" id="PTHR10543:SF89">
    <property type="entry name" value="CAROTENOID 9,10(9',10')-CLEAVAGE DIOXYGENASE 1"/>
    <property type="match status" value="1"/>
</dbReference>
<evidence type="ECO:0000256" key="1">
    <source>
        <dbReference type="ARBA" id="ARBA00006787"/>
    </source>
</evidence>
<feature type="binding site" evidence="5">
    <location>
        <position position="198"/>
    </location>
    <ligand>
        <name>Fe cation</name>
        <dbReference type="ChEBI" id="CHEBI:24875"/>
        <note>catalytic</note>
    </ligand>
</feature>
<organism evidence="7 8">
    <name type="scientific">Microlunatus endophyticus</name>
    <dbReference type="NCBI Taxonomy" id="1716077"/>
    <lineage>
        <taxon>Bacteria</taxon>
        <taxon>Bacillati</taxon>
        <taxon>Actinomycetota</taxon>
        <taxon>Actinomycetes</taxon>
        <taxon>Propionibacteriales</taxon>
        <taxon>Propionibacteriaceae</taxon>
        <taxon>Microlunatus</taxon>
    </lineage>
</organism>
<reference evidence="7" key="2">
    <citation type="submission" date="2020-09" db="EMBL/GenBank/DDBJ databases">
        <authorList>
            <person name="Sun Q."/>
            <person name="Zhou Y."/>
        </authorList>
    </citation>
    <scope>NUCLEOTIDE SEQUENCE</scope>
    <source>
        <strain evidence="7">CGMCC 4.7306</strain>
    </source>
</reference>
<evidence type="ECO:0000256" key="6">
    <source>
        <dbReference type="RuleBase" id="RU364048"/>
    </source>
</evidence>
<accession>A0A917S080</accession>
<keyword evidence="4 5" id="KW-0408">Iron</keyword>
<evidence type="ECO:0000256" key="3">
    <source>
        <dbReference type="ARBA" id="ARBA00023002"/>
    </source>
</evidence>
<sequence length="443" mass="48171">MSFYLDGVFAPVPDEIDAYDLEVAGTLPPELDGRYIRNGPNPKLGAQASTGKGRHWFGGAGMLHGVRLSGGRAEWYRNRWIDTSVPDGEPVTDVDGRDLRRTVANTHLIEHGGSLLALCEAGLPYEVSGDLETKGAYDFGGRLRTAMTAHPKTDPMTGELFFFGISMAPPYLTFHVADARGNLTNSMPVDVPAPTMMHDFAITEHYVIWMDLPVVFDRALLGRSIPFSWNEQYGARLGLMARTGGPVQWIEIDPCYVFHVGNAREDGHGKVQLDAIRYSPGEFGRFWQADSLPAASMLYRWSIDPARGAITEQQLDDRNVEFPSLNDHHVGRANRYLYAVEATGNGGVIKYDSESGTAVSHRLPTAHHVGEAVFVPAADRIGATGAAEDAGWLITIVTPQDGGASSLVVLDATDPAAGPTATVRLPRRVPAGFHGSWIPEPQR</sequence>
<name>A0A917S080_9ACTN</name>
<evidence type="ECO:0000256" key="5">
    <source>
        <dbReference type="PIRSR" id="PIRSR604294-1"/>
    </source>
</evidence>
<dbReference type="EC" id="1.13.11.-" evidence="6"/>
<keyword evidence="2 5" id="KW-0479">Metal-binding</keyword>
<dbReference type="EMBL" id="BMMZ01000001">
    <property type="protein sequence ID" value="GGL48450.1"/>
    <property type="molecule type" value="Genomic_DNA"/>
</dbReference>